<dbReference type="Gene3D" id="3.40.50.10810">
    <property type="entry name" value="Tandem AAA-ATPase domain"/>
    <property type="match status" value="1"/>
</dbReference>
<reference evidence="7" key="2">
    <citation type="submission" date="2023-06" db="EMBL/GenBank/DDBJ databases">
        <authorList>
            <consortium name="Lawrence Berkeley National Laboratory"/>
            <person name="Mondo S.J."/>
            <person name="Hensen N."/>
            <person name="Bonometti L."/>
            <person name="Westerberg I."/>
            <person name="Brannstrom I.O."/>
            <person name="Guillou S."/>
            <person name="Cros-Aarteil S."/>
            <person name="Calhoun S."/>
            <person name="Haridas S."/>
            <person name="Kuo A."/>
            <person name="Pangilinan J."/>
            <person name="Riley R."/>
            <person name="Labutti K."/>
            <person name="Andreopoulos B."/>
            <person name="Lipzen A."/>
            <person name="Chen C."/>
            <person name="Yanf M."/>
            <person name="Daum C."/>
            <person name="Ng V."/>
            <person name="Clum A."/>
            <person name="Steindorff A."/>
            <person name="Ohm R."/>
            <person name="Martin F."/>
            <person name="Silar P."/>
            <person name="Natvig D."/>
            <person name="Lalanne C."/>
            <person name="Gautier V."/>
            <person name="Ament-Velasquez S.L."/>
            <person name="Kruys A."/>
            <person name="Hutchinson M.I."/>
            <person name="Powell A.J."/>
            <person name="Barry K."/>
            <person name="Miller A.N."/>
            <person name="Grigoriev I.V."/>
            <person name="Debuchy R."/>
            <person name="Gladieux P."/>
            <person name="Thoren M.H."/>
            <person name="Johannesson H."/>
        </authorList>
    </citation>
    <scope>NUCLEOTIDE SEQUENCE</scope>
    <source>
        <strain evidence="7">PSN324</strain>
    </source>
</reference>
<evidence type="ECO:0000313" key="8">
    <source>
        <dbReference type="Proteomes" id="UP001321749"/>
    </source>
</evidence>
<dbReference type="Gene3D" id="3.40.50.300">
    <property type="entry name" value="P-loop containing nucleotide triphosphate hydrolases"/>
    <property type="match status" value="1"/>
</dbReference>
<dbReference type="Pfam" id="PF00176">
    <property type="entry name" value="SNF2-rel_dom"/>
    <property type="match status" value="1"/>
</dbReference>
<reference evidence="7" key="1">
    <citation type="journal article" date="2023" name="Mol. Phylogenet. Evol.">
        <title>Genome-scale phylogeny and comparative genomics of the fungal order Sordariales.</title>
        <authorList>
            <person name="Hensen N."/>
            <person name="Bonometti L."/>
            <person name="Westerberg I."/>
            <person name="Brannstrom I.O."/>
            <person name="Guillou S."/>
            <person name="Cros-Aarteil S."/>
            <person name="Calhoun S."/>
            <person name="Haridas S."/>
            <person name="Kuo A."/>
            <person name="Mondo S."/>
            <person name="Pangilinan J."/>
            <person name="Riley R."/>
            <person name="LaButti K."/>
            <person name="Andreopoulos B."/>
            <person name="Lipzen A."/>
            <person name="Chen C."/>
            <person name="Yan M."/>
            <person name="Daum C."/>
            <person name="Ng V."/>
            <person name="Clum A."/>
            <person name="Steindorff A."/>
            <person name="Ohm R.A."/>
            <person name="Martin F."/>
            <person name="Silar P."/>
            <person name="Natvig D.O."/>
            <person name="Lalanne C."/>
            <person name="Gautier V."/>
            <person name="Ament-Velasquez S.L."/>
            <person name="Kruys A."/>
            <person name="Hutchinson M.I."/>
            <person name="Powell A.J."/>
            <person name="Barry K."/>
            <person name="Miller A.N."/>
            <person name="Grigoriev I.V."/>
            <person name="Debuchy R."/>
            <person name="Gladieux P."/>
            <person name="Hiltunen Thoren M."/>
            <person name="Johannesson H."/>
        </authorList>
    </citation>
    <scope>NUCLEOTIDE SEQUENCE</scope>
    <source>
        <strain evidence="7">PSN324</strain>
    </source>
</reference>
<dbReference type="CDD" id="cd18793">
    <property type="entry name" value="SF2_C_SNF"/>
    <property type="match status" value="1"/>
</dbReference>
<dbReference type="Pfam" id="PF00271">
    <property type="entry name" value="Helicase_C"/>
    <property type="match status" value="1"/>
</dbReference>
<feature type="domain" description="Helicase ATP-binding" evidence="5">
    <location>
        <begin position="276"/>
        <end position="458"/>
    </location>
</feature>
<dbReference type="SMART" id="SM00487">
    <property type="entry name" value="DEXDc"/>
    <property type="match status" value="1"/>
</dbReference>
<keyword evidence="1" id="KW-0547">Nucleotide-binding</keyword>
<sequence>MSGPNFALETAACTQKMSALKRQFTATEQFVDKSICYGALANVDALWLKGVTSEQIGLISATTDAGFLTFPVVRNAHNYFLQSVDGTDLAVLDTRTSTRLRTVGAAVDVLFEAVVDTSATSKRRKGGGCLKGSIKLSLNVYGPRDSDLADRVGDILSKASGYLQHPKALPPNMEYRNPHFLSFSEEDEVEMKSLIGISNKLRWSHKVKIADEITCILDQLSDVEMTAPWRGSLKGLSSFLKQHQQDALWFISQREDLLYSQALTANIRSETGPSALCDSSTNLGGLIADLMGLGKTLTMLAAILSTLPQAEEFGSFYEFEPEPNSFIRTKATLVVVSSAQLLENWKEEIQKHFLPEVMKFISFHGSHRVDNSHALVNADIVFTTYQTLAAESQALALLHKMHWFRVVLDEAHWIRNSASKQFRAVATLTTQRRWCITGTPIQNKLDDLTALAQFLRLPPFPDKQDFQKHILGPLSQGGPKFSNPLRAYLKAYCLRRTDKCLSLPQSYNRTIELEFSSEEKAMYQQLFDQARREIDEVVSRKAAALKKYNILFRAILKMRMLCNHGTRPKSAGPRLNLPGEEATACEYCMAKDEDVSMLLESYSFCPDCGRNLQVSTPCGPPSPTGSAISSLGGTTGDMETLDTSPSSSFSTKLVAIVDHVVTSGNGQKHLVFSSWTTTLDHLMQTFQSSSINALQIDGRTSYPERSRRLKAFREDPAVTVLLMSIETGSLGLTLTVAQNVHIVEPQWNPSVEEQAVARALRMGQTNEVTIFRYMMKNTVEQNIISLQQKKKNLARFTFDAAGGDDDVGGKLEDLRFTLDGMQGG</sequence>
<dbReference type="GO" id="GO:0006281">
    <property type="term" value="P:DNA repair"/>
    <property type="evidence" value="ECO:0007669"/>
    <property type="project" value="TreeGrafter"/>
</dbReference>
<dbReference type="InterPro" id="IPR014001">
    <property type="entry name" value="Helicase_ATP-bd"/>
</dbReference>
<keyword evidence="2" id="KW-0378">Hydrolase</keyword>
<evidence type="ECO:0000259" key="5">
    <source>
        <dbReference type="PROSITE" id="PS51192"/>
    </source>
</evidence>
<dbReference type="InterPro" id="IPR027417">
    <property type="entry name" value="P-loop_NTPase"/>
</dbReference>
<evidence type="ECO:0000256" key="2">
    <source>
        <dbReference type="ARBA" id="ARBA00022801"/>
    </source>
</evidence>
<dbReference type="InterPro" id="IPR001650">
    <property type="entry name" value="Helicase_C-like"/>
</dbReference>
<dbReference type="SUPFAM" id="SSF52540">
    <property type="entry name" value="P-loop containing nucleoside triphosphate hydrolases"/>
    <property type="match status" value="2"/>
</dbReference>
<dbReference type="InterPro" id="IPR000330">
    <property type="entry name" value="SNF2_N"/>
</dbReference>
<proteinExistence type="predicted"/>
<dbReference type="PROSITE" id="PS51192">
    <property type="entry name" value="HELICASE_ATP_BIND_1"/>
    <property type="match status" value="1"/>
</dbReference>
<dbReference type="InterPro" id="IPR049730">
    <property type="entry name" value="SNF2/RAD54-like_C"/>
</dbReference>
<gene>
    <name evidence="7" type="ORF">QBC42DRAFT_259830</name>
</gene>
<dbReference type="GO" id="GO:0005634">
    <property type="term" value="C:nucleus"/>
    <property type="evidence" value="ECO:0007669"/>
    <property type="project" value="TreeGrafter"/>
</dbReference>
<dbReference type="InterPro" id="IPR050628">
    <property type="entry name" value="SNF2_RAD54_helicase_TF"/>
</dbReference>
<evidence type="ECO:0000256" key="4">
    <source>
        <dbReference type="SAM" id="MobiDB-lite"/>
    </source>
</evidence>
<evidence type="ECO:0000256" key="3">
    <source>
        <dbReference type="ARBA" id="ARBA00022840"/>
    </source>
</evidence>
<evidence type="ECO:0000256" key="1">
    <source>
        <dbReference type="ARBA" id="ARBA00022741"/>
    </source>
</evidence>
<dbReference type="GO" id="GO:0008094">
    <property type="term" value="F:ATP-dependent activity, acting on DNA"/>
    <property type="evidence" value="ECO:0007669"/>
    <property type="project" value="TreeGrafter"/>
</dbReference>
<dbReference type="GO" id="GO:0005524">
    <property type="term" value="F:ATP binding"/>
    <property type="evidence" value="ECO:0007669"/>
    <property type="project" value="UniProtKB-KW"/>
</dbReference>
<dbReference type="InterPro" id="IPR038718">
    <property type="entry name" value="SNF2-like_sf"/>
</dbReference>
<dbReference type="EMBL" id="MU864934">
    <property type="protein sequence ID" value="KAK4466012.1"/>
    <property type="molecule type" value="Genomic_DNA"/>
</dbReference>
<dbReference type="PROSITE" id="PS51194">
    <property type="entry name" value="HELICASE_CTER"/>
    <property type="match status" value="1"/>
</dbReference>
<dbReference type="CDD" id="cd18008">
    <property type="entry name" value="DEXDc_SHPRH-like"/>
    <property type="match status" value="1"/>
</dbReference>
<dbReference type="PANTHER" id="PTHR45626">
    <property type="entry name" value="TRANSCRIPTION TERMINATION FACTOR 2-RELATED"/>
    <property type="match status" value="1"/>
</dbReference>
<name>A0AAV9I2Q5_9PEZI</name>
<accession>A0AAV9I2Q5</accession>
<dbReference type="SMART" id="SM00490">
    <property type="entry name" value="HELICc"/>
    <property type="match status" value="1"/>
</dbReference>
<comment type="caution">
    <text evidence="7">The sequence shown here is derived from an EMBL/GenBank/DDBJ whole genome shotgun (WGS) entry which is preliminary data.</text>
</comment>
<dbReference type="Proteomes" id="UP001321749">
    <property type="component" value="Unassembled WGS sequence"/>
</dbReference>
<keyword evidence="3" id="KW-0067">ATP-binding</keyword>
<protein>
    <submittedName>
        <fullName evidence="7">DNA repair protein rad5</fullName>
    </submittedName>
</protein>
<feature type="region of interest" description="Disordered" evidence="4">
    <location>
        <begin position="618"/>
        <end position="646"/>
    </location>
</feature>
<organism evidence="7 8">
    <name type="scientific">Cladorrhinum samala</name>
    <dbReference type="NCBI Taxonomy" id="585594"/>
    <lineage>
        <taxon>Eukaryota</taxon>
        <taxon>Fungi</taxon>
        <taxon>Dikarya</taxon>
        <taxon>Ascomycota</taxon>
        <taxon>Pezizomycotina</taxon>
        <taxon>Sordariomycetes</taxon>
        <taxon>Sordariomycetidae</taxon>
        <taxon>Sordariales</taxon>
        <taxon>Podosporaceae</taxon>
        <taxon>Cladorrhinum</taxon>
    </lineage>
</organism>
<dbReference type="AlphaFoldDB" id="A0AAV9I2Q5"/>
<evidence type="ECO:0000313" key="7">
    <source>
        <dbReference type="EMBL" id="KAK4466012.1"/>
    </source>
</evidence>
<evidence type="ECO:0000259" key="6">
    <source>
        <dbReference type="PROSITE" id="PS51194"/>
    </source>
</evidence>
<dbReference type="PANTHER" id="PTHR45626:SF22">
    <property type="entry name" value="DNA REPAIR PROTEIN RAD5"/>
    <property type="match status" value="1"/>
</dbReference>
<feature type="domain" description="Helicase C-terminal" evidence="6">
    <location>
        <begin position="655"/>
        <end position="815"/>
    </location>
</feature>
<keyword evidence="8" id="KW-1185">Reference proteome</keyword>
<dbReference type="GO" id="GO:0016787">
    <property type="term" value="F:hydrolase activity"/>
    <property type="evidence" value="ECO:0007669"/>
    <property type="project" value="UniProtKB-KW"/>
</dbReference>